<evidence type="ECO:0000313" key="2">
    <source>
        <dbReference type="Proteomes" id="UP001241377"/>
    </source>
</evidence>
<dbReference type="Proteomes" id="UP001241377">
    <property type="component" value="Unassembled WGS sequence"/>
</dbReference>
<gene>
    <name evidence="1" type="ORF">QFC19_005823</name>
</gene>
<reference evidence="1" key="1">
    <citation type="submission" date="2023-04" db="EMBL/GenBank/DDBJ databases">
        <title>Draft Genome sequencing of Naganishia species isolated from polar environments using Oxford Nanopore Technology.</title>
        <authorList>
            <person name="Leo P."/>
            <person name="Venkateswaran K."/>
        </authorList>
    </citation>
    <scope>NUCLEOTIDE SEQUENCE</scope>
    <source>
        <strain evidence="1">MNA-CCFEE 5261</strain>
    </source>
</reference>
<sequence>MKSISDAPITLQNGAVRPVYTPFSLLDQVLTAARDLPDSSEDEKQLKARVNSSAVQLKKAVEERVARLKGA</sequence>
<keyword evidence="2" id="KW-1185">Reference proteome</keyword>
<organism evidence="1 2">
    <name type="scientific">Naganishia cerealis</name>
    <dbReference type="NCBI Taxonomy" id="610337"/>
    <lineage>
        <taxon>Eukaryota</taxon>
        <taxon>Fungi</taxon>
        <taxon>Dikarya</taxon>
        <taxon>Basidiomycota</taxon>
        <taxon>Agaricomycotina</taxon>
        <taxon>Tremellomycetes</taxon>
        <taxon>Filobasidiales</taxon>
        <taxon>Filobasidiaceae</taxon>
        <taxon>Naganishia</taxon>
    </lineage>
</organism>
<accession>A0ACC2VM83</accession>
<comment type="caution">
    <text evidence="1">The sequence shown here is derived from an EMBL/GenBank/DDBJ whole genome shotgun (WGS) entry which is preliminary data.</text>
</comment>
<proteinExistence type="predicted"/>
<evidence type="ECO:0000313" key="1">
    <source>
        <dbReference type="EMBL" id="KAJ9100005.1"/>
    </source>
</evidence>
<protein>
    <submittedName>
        <fullName evidence="1">Uncharacterized protein</fullName>
    </submittedName>
</protein>
<name>A0ACC2VM83_9TREE</name>
<dbReference type="EMBL" id="JASBWR010000067">
    <property type="protein sequence ID" value="KAJ9100005.1"/>
    <property type="molecule type" value="Genomic_DNA"/>
</dbReference>